<dbReference type="PIRSF" id="PIRSF006603">
    <property type="entry name" value="DinF"/>
    <property type="match status" value="1"/>
</dbReference>
<dbReference type="GO" id="GO:0006811">
    <property type="term" value="P:monoatomic ion transport"/>
    <property type="evidence" value="ECO:0007669"/>
    <property type="project" value="UniProtKB-KW"/>
</dbReference>
<evidence type="ECO:0000256" key="4">
    <source>
        <dbReference type="ARBA" id="ARBA00022475"/>
    </source>
</evidence>
<evidence type="ECO:0000256" key="3">
    <source>
        <dbReference type="ARBA" id="ARBA00022449"/>
    </source>
</evidence>
<keyword evidence="6 10" id="KW-1133">Transmembrane helix</keyword>
<keyword evidence="2" id="KW-0813">Transport</keyword>
<feature type="transmembrane region" description="Helical" evidence="10">
    <location>
        <begin position="273"/>
        <end position="293"/>
    </location>
</feature>
<evidence type="ECO:0000256" key="8">
    <source>
        <dbReference type="ARBA" id="ARBA00023136"/>
    </source>
</evidence>
<accession>A0A518DY00</accession>
<dbReference type="InterPro" id="IPR050222">
    <property type="entry name" value="MATE_MdtK"/>
</dbReference>
<feature type="transmembrane region" description="Helical" evidence="10">
    <location>
        <begin position="180"/>
        <end position="207"/>
    </location>
</feature>
<dbReference type="NCBIfam" id="TIGR00797">
    <property type="entry name" value="matE"/>
    <property type="match status" value="1"/>
</dbReference>
<dbReference type="EMBL" id="CP036433">
    <property type="protein sequence ID" value="QDU96719.1"/>
    <property type="molecule type" value="Genomic_DNA"/>
</dbReference>
<protein>
    <recommendedName>
        <fullName evidence="9">Multidrug-efflux transporter</fullName>
    </recommendedName>
</protein>
<evidence type="ECO:0000256" key="2">
    <source>
        <dbReference type="ARBA" id="ARBA00022448"/>
    </source>
</evidence>
<evidence type="ECO:0000256" key="5">
    <source>
        <dbReference type="ARBA" id="ARBA00022692"/>
    </source>
</evidence>
<dbReference type="AlphaFoldDB" id="A0A518DY00"/>
<dbReference type="GO" id="GO:0042910">
    <property type="term" value="F:xenobiotic transmembrane transporter activity"/>
    <property type="evidence" value="ECO:0007669"/>
    <property type="project" value="InterPro"/>
</dbReference>
<feature type="transmembrane region" description="Helical" evidence="10">
    <location>
        <begin position="346"/>
        <end position="366"/>
    </location>
</feature>
<feature type="transmembrane region" description="Helical" evidence="10">
    <location>
        <begin position="43"/>
        <end position="64"/>
    </location>
</feature>
<feature type="transmembrane region" description="Helical" evidence="10">
    <location>
        <begin position="228"/>
        <end position="253"/>
    </location>
</feature>
<feature type="transmembrane region" description="Helical" evidence="10">
    <location>
        <begin position="129"/>
        <end position="146"/>
    </location>
</feature>
<keyword evidence="7" id="KW-0406">Ion transport</keyword>
<evidence type="ECO:0000313" key="11">
    <source>
        <dbReference type="EMBL" id="QDU96719.1"/>
    </source>
</evidence>
<organism evidence="11 12">
    <name type="scientific">Lignipirellula cremea</name>
    <dbReference type="NCBI Taxonomy" id="2528010"/>
    <lineage>
        <taxon>Bacteria</taxon>
        <taxon>Pseudomonadati</taxon>
        <taxon>Planctomycetota</taxon>
        <taxon>Planctomycetia</taxon>
        <taxon>Pirellulales</taxon>
        <taxon>Pirellulaceae</taxon>
        <taxon>Lignipirellula</taxon>
    </lineage>
</organism>
<feature type="transmembrane region" description="Helical" evidence="10">
    <location>
        <begin position="84"/>
        <end position="109"/>
    </location>
</feature>
<sequence>MLLLAWPVLVEQMLSLLVGYTDWWLTGHYFRGDAFPAAMGLMSYVLWMLPNSFAAVAIGATALVSRQMGKGDPAKASHIMNQALLAGALFATGATLAIVFWGEAFIALMQLSDAAAPLAESYLRTLTPVVPFIMFNQVGAACLRGAGDTVTGFVAQLCVNVVNISLSTALVSGLGPFPDWGWGGLALGTACGHATGGLIVLLALLRGRAGLRVNFRLLRPDWEILRRLLRIGVPGGIDVAIILACHLAYVAIINSLGDAAAGAHGLGVHIESLAYMPGSAFQVAAATLTGQYLGAEKPRQAMQGILACTLAGGTLMTLAGCVFFFLGSYLTHFFTGDNDPAMALRTAGLLKIVAVSMPSLAVSMIVTGGLRGAGDTRWPLLFTLIGFLGVRIPGACWLAYDQITLWDGFVITGWNWSVEGAWWAMVCDVVLRSLLVTGRLWQGAWKDARV</sequence>
<dbReference type="Proteomes" id="UP000317648">
    <property type="component" value="Chromosome"/>
</dbReference>
<dbReference type="Pfam" id="PF01554">
    <property type="entry name" value="MatE"/>
    <property type="match status" value="2"/>
</dbReference>
<dbReference type="PANTHER" id="PTHR43298:SF2">
    <property type="entry name" value="FMN_FAD EXPORTER YEEO-RELATED"/>
    <property type="match status" value="1"/>
</dbReference>
<keyword evidence="5 10" id="KW-0812">Transmembrane</keyword>
<feature type="transmembrane region" description="Helical" evidence="10">
    <location>
        <begin position="378"/>
        <end position="400"/>
    </location>
</feature>
<dbReference type="CDD" id="cd13137">
    <property type="entry name" value="MATE_NorM_like"/>
    <property type="match status" value="1"/>
</dbReference>
<feature type="transmembrane region" description="Helical" evidence="10">
    <location>
        <begin position="305"/>
        <end position="326"/>
    </location>
</feature>
<dbReference type="InterPro" id="IPR002528">
    <property type="entry name" value="MATE_fam"/>
</dbReference>
<dbReference type="GO" id="GO:0005886">
    <property type="term" value="C:plasma membrane"/>
    <property type="evidence" value="ECO:0007669"/>
    <property type="project" value="UniProtKB-SubCell"/>
</dbReference>
<name>A0A518DY00_9BACT</name>
<proteinExistence type="predicted"/>
<evidence type="ECO:0000313" key="12">
    <source>
        <dbReference type="Proteomes" id="UP000317648"/>
    </source>
</evidence>
<evidence type="ECO:0000256" key="10">
    <source>
        <dbReference type="SAM" id="Phobius"/>
    </source>
</evidence>
<comment type="subcellular location">
    <subcellularLocation>
        <location evidence="1">Cell membrane</location>
        <topology evidence="1">Multi-pass membrane protein</topology>
    </subcellularLocation>
</comment>
<dbReference type="GO" id="GO:0015297">
    <property type="term" value="F:antiporter activity"/>
    <property type="evidence" value="ECO:0007669"/>
    <property type="project" value="UniProtKB-KW"/>
</dbReference>
<reference evidence="11 12" key="1">
    <citation type="submission" date="2019-02" db="EMBL/GenBank/DDBJ databases">
        <title>Deep-cultivation of Planctomycetes and their phenomic and genomic characterization uncovers novel biology.</title>
        <authorList>
            <person name="Wiegand S."/>
            <person name="Jogler M."/>
            <person name="Boedeker C."/>
            <person name="Pinto D."/>
            <person name="Vollmers J."/>
            <person name="Rivas-Marin E."/>
            <person name="Kohn T."/>
            <person name="Peeters S.H."/>
            <person name="Heuer A."/>
            <person name="Rast P."/>
            <person name="Oberbeckmann S."/>
            <person name="Bunk B."/>
            <person name="Jeske O."/>
            <person name="Meyerdierks A."/>
            <person name="Storesund J.E."/>
            <person name="Kallscheuer N."/>
            <person name="Luecker S."/>
            <person name="Lage O.M."/>
            <person name="Pohl T."/>
            <person name="Merkel B.J."/>
            <person name="Hornburger P."/>
            <person name="Mueller R.-W."/>
            <person name="Bruemmer F."/>
            <person name="Labrenz M."/>
            <person name="Spormann A.M."/>
            <person name="Op den Camp H."/>
            <person name="Overmann J."/>
            <person name="Amann R."/>
            <person name="Jetten M.S.M."/>
            <person name="Mascher T."/>
            <person name="Medema M.H."/>
            <person name="Devos D.P."/>
            <person name="Kaster A.-K."/>
            <person name="Ovreas L."/>
            <person name="Rohde M."/>
            <person name="Galperin M.Y."/>
            <person name="Jogler C."/>
        </authorList>
    </citation>
    <scope>NUCLEOTIDE SEQUENCE [LARGE SCALE GENOMIC DNA]</scope>
    <source>
        <strain evidence="11 12">Pla85_3_4</strain>
    </source>
</reference>
<feature type="transmembrane region" description="Helical" evidence="10">
    <location>
        <begin position="153"/>
        <end position="174"/>
    </location>
</feature>
<keyword evidence="4" id="KW-1003">Cell membrane</keyword>
<evidence type="ECO:0000256" key="9">
    <source>
        <dbReference type="ARBA" id="ARBA00031636"/>
    </source>
</evidence>
<keyword evidence="3" id="KW-0050">Antiport</keyword>
<gene>
    <name evidence="11" type="primary">mdtK</name>
    <name evidence="11" type="ORF">Pla8534_45400</name>
</gene>
<dbReference type="PANTHER" id="PTHR43298">
    <property type="entry name" value="MULTIDRUG RESISTANCE PROTEIN NORM-RELATED"/>
    <property type="match status" value="1"/>
</dbReference>
<evidence type="ECO:0000256" key="6">
    <source>
        <dbReference type="ARBA" id="ARBA00022989"/>
    </source>
</evidence>
<keyword evidence="8 10" id="KW-0472">Membrane</keyword>
<keyword evidence="12" id="KW-1185">Reference proteome</keyword>
<dbReference type="KEGG" id="lcre:Pla8534_45400"/>
<dbReference type="InterPro" id="IPR048279">
    <property type="entry name" value="MdtK-like"/>
</dbReference>
<evidence type="ECO:0000256" key="7">
    <source>
        <dbReference type="ARBA" id="ARBA00023065"/>
    </source>
</evidence>
<evidence type="ECO:0000256" key="1">
    <source>
        <dbReference type="ARBA" id="ARBA00004651"/>
    </source>
</evidence>